<accession>A0A7W0CPH3</accession>
<dbReference type="Gene3D" id="3.30.530.20">
    <property type="match status" value="1"/>
</dbReference>
<feature type="domain" description="Activator of Hsp90 ATPase homologue 1/2-like C-terminal" evidence="2">
    <location>
        <begin position="22"/>
        <end position="133"/>
    </location>
</feature>
<comment type="caution">
    <text evidence="3">The sequence shown here is derived from an EMBL/GenBank/DDBJ whole genome shotgun (WGS) entry which is preliminary data.</text>
</comment>
<proteinExistence type="inferred from homology"/>
<evidence type="ECO:0000256" key="1">
    <source>
        <dbReference type="ARBA" id="ARBA00006817"/>
    </source>
</evidence>
<dbReference type="Pfam" id="PF08327">
    <property type="entry name" value="AHSA1"/>
    <property type="match status" value="1"/>
</dbReference>
<protein>
    <submittedName>
        <fullName evidence="3">Uncharacterized protein YndB with AHSA1/START domain</fullName>
    </submittedName>
</protein>
<dbReference type="RefSeq" id="WP_181613625.1">
    <property type="nucleotide sequence ID" value="NZ_BAABAM010000004.1"/>
</dbReference>
<gene>
    <name evidence="3" type="ORF">HNR30_006288</name>
</gene>
<comment type="similarity">
    <text evidence="1">Belongs to the AHA1 family.</text>
</comment>
<dbReference type="Proteomes" id="UP000530928">
    <property type="component" value="Unassembled WGS sequence"/>
</dbReference>
<dbReference type="AlphaFoldDB" id="A0A7W0CPH3"/>
<keyword evidence="4" id="KW-1185">Reference proteome</keyword>
<name>A0A7W0CPH3_9ACTN</name>
<evidence type="ECO:0000313" key="4">
    <source>
        <dbReference type="Proteomes" id="UP000530928"/>
    </source>
</evidence>
<reference evidence="3 4" key="1">
    <citation type="submission" date="2020-07" db="EMBL/GenBank/DDBJ databases">
        <title>Genomic Encyclopedia of Type Strains, Phase IV (KMG-IV): sequencing the most valuable type-strain genomes for metagenomic binning, comparative biology and taxonomic classification.</title>
        <authorList>
            <person name="Goeker M."/>
        </authorList>
    </citation>
    <scope>NUCLEOTIDE SEQUENCE [LARGE SCALE GENOMIC DNA]</scope>
    <source>
        <strain evidence="3 4">DSM 45533</strain>
    </source>
</reference>
<dbReference type="InterPro" id="IPR023393">
    <property type="entry name" value="START-like_dom_sf"/>
</dbReference>
<dbReference type="EMBL" id="JACDUR010000006">
    <property type="protein sequence ID" value="MBA2894916.1"/>
    <property type="molecule type" value="Genomic_DNA"/>
</dbReference>
<dbReference type="CDD" id="cd08899">
    <property type="entry name" value="SRPBCC_CalC_Aha1-like_6"/>
    <property type="match status" value="1"/>
</dbReference>
<evidence type="ECO:0000259" key="2">
    <source>
        <dbReference type="Pfam" id="PF08327"/>
    </source>
</evidence>
<dbReference type="InterPro" id="IPR013538">
    <property type="entry name" value="ASHA1/2-like_C"/>
</dbReference>
<dbReference type="SUPFAM" id="SSF55961">
    <property type="entry name" value="Bet v1-like"/>
    <property type="match status" value="2"/>
</dbReference>
<evidence type="ECO:0000313" key="3">
    <source>
        <dbReference type="EMBL" id="MBA2894916.1"/>
    </source>
</evidence>
<sequence length="290" mass="31772">MEATLHTVNGDPVLRLERRLAHPPAKVWRAVTDPTEMAHWFPASVEAEQRPGAAMRFSFPGDDEVTHGEVMEVDPPKVYMFRWGHDVLRIELIPEGEGCLLVFTHTLGGGATGRLGAGRTAAGWDTCLAAMLARLDGRDAPEERDPLGPMEHYIEAFGLAEGTVTRTGDGFELAFAHDMVWRSAERIWAQVVGQAPGEVLERDEPRLLVCALSHDGLPAGTVRWEIVSDPELGVRVERVQTVPASLASLVPALLSGGQVGQELLFAAVMGDPGRPWPQERYERLVKQYSS</sequence>
<organism evidence="3 4">
    <name type="scientific">Nonomuraea soli</name>
    <dbReference type="NCBI Taxonomy" id="1032476"/>
    <lineage>
        <taxon>Bacteria</taxon>
        <taxon>Bacillati</taxon>
        <taxon>Actinomycetota</taxon>
        <taxon>Actinomycetes</taxon>
        <taxon>Streptosporangiales</taxon>
        <taxon>Streptosporangiaceae</taxon>
        <taxon>Nonomuraea</taxon>
    </lineage>
</organism>